<dbReference type="SMART" id="SM00855">
    <property type="entry name" value="PGAM"/>
    <property type="match status" value="1"/>
</dbReference>
<dbReference type="PANTHER" id="PTHR48100">
    <property type="entry name" value="BROAD-SPECIFICITY PHOSPHATASE YOR283W-RELATED"/>
    <property type="match status" value="1"/>
</dbReference>
<feature type="domain" description="RNase H type-1" evidence="2">
    <location>
        <begin position="2"/>
        <end position="142"/>
    </location>
</feature>
<dbReference type="CDD" id="cd09279">
    <property type="entry name" value="RNase_HI_like"/>
    <property type="match status" value="1"/>
</dbReference>
<dbReference type="GO" id="GO:0016791">
    <property type="term" value="F:phosphatase activity"/>
    <property type="evidence" value="ECO:0007669"/>
    <property type="project" value="TreeGrafter"/>
</dbReference>
<dbReference type="CDD" id="cd07067">
    <property type="entry name" value="HP_PGM_like"/>
    <property type="match status" value="1"/>
</dbReference>
<dbReference type="PANTHER" id="PTHR48100:SF62">
    <property type="entry name" value="GLUCOSYL-3-PHOSPHOGLYCERATE PHOSPHATASE"/>
    <property type="match status" value="1"/>
</dbReference>
<dbReference type="SUPFAM" id="SSF53254">
    <property type="entry name" value="Phosphoglycerate mutase-like"/>
    <property type="match status" value="1"/>
</dbReference>
<reference evidence="3" key="1">
    <citation type="submission" date="2021-03" db="EMBL/GenBank/DDBJ databases">
        <title>Pengzhenrongella sicca gen. nov., sp. nov., a new member of suborder Micrococcineae isolated from High-Arctic tundra soil.</title>
        <authorList>
            <person name="Peng F."/>
        </authorList>
    </citation>
    <scope>NUCLEOTIDE SEQUENCE</scope>
    <source>
        <strain evidence="3">LRZ-2</strain>
    </source>
</reference>
<dbReference type="GO" id="GO:0005737">
    <property type="term" value="C:cytoplasm"/>
    <property type="evidence" value="ECO:0007669"/>
    <property type="project" value="TreeGrafter"/>
</dbReference>
<dbReference type="NCBIfam" id="NF005567">
    <property type="entry name" value="PRK07238.1"/>
    <property type="match status" value="1"/>
</dbReference>
<dbReference type="InterPro" id="IPR012337">
    <property type="entry name" value="RNaseH-like_sf"/>
</dbReference>
<dbReference type="InterPro" id="IPR036397">
    <property type="entry name" value="RNaseH_sf"/>
</dbReference>
<sequence length="400" mass="42122">MPARRLVVETDGGSRGNPGPAGYGALVRDPGSGTVLAERADYLGIVSNNVAEYSGLVAGLRAAAEIDPDALIDVRMDSRLVVEQMSGRWKIKHADMQRLAAQARAVVPPERVTYTWIPRAENADADALANEAMDQHLTVVRNYVAGRGQDTADGGSPVDRTPPGDRVGATPFVPERAPTGAPMHFDGAEPVTVVLVRHGETPLTVSTAYSGSSVPGPPLTARGREQAARAAELVERIGRDVWGDVPDPSELIASPMVRTQETAGVIGRRLGLPVRVEPLFAECDFGEWEGLTAAEIEVRWPGELKLWHDDASVRAPGGESIEDVGARMRSALEAVRADGIGRTVVVVTHSVSVRSAIGVAIGANSSAWARIRVAPASVSIIRLWADGSSEVTVVGAPSGA</sequence>
<proteinExistence type="predicted"/>
<dbReference type="GO" id="GO:0003676">
    <property type="term" value="F:nucleic acid binding"/>
    <property type="evidence" value="ECO:0007669"/>
    <property type="project" value="InterPro"/>
</dbReference>
<evidence type="ECO:0000313" key="3">
    <source>
        <dbReference type="EMBL" id="QTE28436.1"/>
    </source>
</evidence>
<dbReference type="RefSeq" id="WP_227422672.1">
    <property type="nucleotide sequence ID" value="NZ_CP071868.1"/>
</dbReference>
<dbReference type="Gene3D" id="3.30.420.10">
    <property type="entry name" value="Ribonuclease H-like superfamily/Ribonuclease H"/>
    <property type="match status" value="1"/>
</dbReference>
<dbReference type="Proteomes" id="UP000663937">
    <property type="component" value="Chromosome"/>
</dbReference>
<dbReference type="AlphaFoldDB" id="A0A8A4ZD00"/>
<evidence type="ECO:0000256" key="1">
    <source>
        <dbReference type="SAM" id="MobiDB-lite"/>
    </source>
</evidence>
<dbReference type="InterPro" id="IPR013078">
    <property type="entry name" value="His_Pase_superF_clade-1"/>
</dbReference>
<accession>A0A8A4ZD00</accession>
<protein>
    <submittedName>
        <fullName evidence="3">Bifunctional RNase H/acid phosphatase</fullName>
    </submittedName>
</protein>
<dbReference type="Gene3D" id="3.40.50.1240">
    <property type="entry name" value="Phosphoglycerate mutase-like"/>
    <property type="match status" value="1"/>
</dbReference>
<dbReference type="KEGG" id="psic:J4E96_13755"/>
<keyword evidence="4" id="KW-1185">Reference proteome</keyword>
<dbReference type="InterPro" id="IPR029033">
    <property type="entry name" value="His_PPase_superfam"/>
</dbReference>
<feature type="region of interest" description="Disordered" evidence="1">
    <location>
        <begin position="1"/>
        <end position="21"/>
    </location>
</feature>
<organism evidence="3 4">
    <name type="scientific">Pengzhenrongella sicca</name>
    <dbReference type="NCBI Taxonomy" id="2819238"/>
    <lineage>
        <taxon>Bacteria</taxon>
        <taxon>Bacillati</taxon>
        <taxon>Actinomycetota</taxon>
        <taxon>Actinomycetes</taxon>
        <taxon>Micrococcales</taxon>
        <taxon>Pengzhenrongella</taxon>
    </lineage>
</organism>
<dbReference type="InterPro" id="IPR002156">
    <property type="entry name" value="RNaseH_domain"/>
</dbReference>
<dbReference type="PROSITE" id="PS50879">
    <property type="entry name" value="RNASE_H_1"/>
    <property type="match status" value="1"/>
</dbReference>
<feature type="region of interest" description="Disordered" evidence="1">
    <location>
        <begin position="146"/>
        <end position="185"/>
    </location>
</feature>
<dbReference type="EMBL" id="CP071868">
    <property type="protein sequence ID" value="QTE28436.1"/>
    <property type="molecule type" value="Genomic_DNA"/>
</dbReference>
<evidence type="ECO:0000313" key="4">
    <source>
        <dbReference type="Proteomes" id="UP000663937"/>
    </source>
</evidence>
<name>A0A8A4ZD00_9MICO</name>
<dbReference type="GO" id="GO:0004523">
    <property type="term" value="F:RNA-DNA hybrid ribonuclease activity"/>
    <property type="evidence" value="ECO:0007669"/>
    <property type="project" value="InterPro"/>
</dbReference>
<dbReference type="InterPro" id="IPR050275">
    <property type="entry name" value="PGM_Phosphatase"/>
</dbReference>
<gene>
    <name evidence="3" type="ORF">J4E96_13755</name>
</gene>
<dbReference type="Pfam" id="PF00300">
    <property type="entry name" value="His_Phos_1"/>
    <property type="match status" value="1"/>
</dbReference>
<dbReference type="Pfam" id="PF13456">
    <property type="entry name" value="RVT_3"/>
    <property type="match status" value="1"/>
</dbReference>
<evidence type="ECO:0000259" key="2">
    <source>
        <dbReference type="PROSITE" id="PS50879"/>
    </source>
</evidence>
<dbReference type="SUPFAM" id="SSF53098">
    <property type="entry name" value="Ribonuclease H-like"/>
    <property type="match status" value="1"/>
</dbReference>